<protein>
    <submittedName>
        <fullName evidence="1">Uncharacterized protein</fullName>
    </submittedName>
</protein>
<name>A0A8H6YYH9_9AGAR</name>
<reference evidence="1" key="1">
    <citation type="submission" date="2020-05" db="EMBL/GenBank/DDBJ databases">
        <title>Mycena genomes resolve the evolution of fungal bioluminescence.</title>
        <authorList>
            <person name="Tsai I.J."/>
        </authorList>
    </citation>
    <scope>NUCLEOTIDE SEQUENCE</scope>
    <source>
        <strain evidence="1">CCC161011</strain>
    </source>
</reference>
<dbReference type="PROSITE" id="PS51257">
    <property type="entry name" value="PROKAR_LIPOPROTEIN"/>
    <property type="match status" value="1"/>
</dbReference>
<organism evidence="1 2">
    <name type="scientific">Mycena venus</name>
    <dbReference type="NCBI Taxonomy" id="2733690"/>
    <lineage>
        <taxon>Eukaryota</taxon>
        <taxon>Fungi</taxon>
        <taxon>Dikarya</taxon>
        <taxon>Basidiomycota</taxon>
        <taxon>Agaricomycotina</taxon>
        <taxon>Agaricomycetes</taxon>
        <taxon>Agaricomycetidae</taxon>
        <taxon>Agaricales</taxon>
        <taxon>Marasmiineae</taxon>
        <taxon>Mycenaceae</taxon>
        <taxon>Mycena</taxon>
    </lineage>
</organism>
<keyword evidence="2" id="KW-1185">Reference proteome</keyword>
<dbReference type="EMBL" id="JACAZI010000003">
    <property type="protein sequence ID" value="KAF7366155.1"/>
    <property type="molecule type" value="Genomic_DNA"/>
</dbReference>
<proteinExistence type="predicted"/>
<gene>
    <name evidence="1" type="ORF">MVEN_00492400</name>
</gene>
<evidence type="ECO:0000313" key="2">
    <source>
        <dbReference type="Proteomes" id="UP000620124"/>
    </source>
</evidence>
<sequence>MAVFYKMVQSTFGGLAACPTARFPMSAANCDPAMSDTETTAPSVVDRDSPPLILIDDATSDTEVEPPSPNGSTKAMYVRSRPTSMDVFADGTNASMEGTMLEFPAFAPDLDFTRFGMTSASPVVPLFPPPPVISLPPVGKRRRYAASMKSLYTGTGTGTSLKTNQAPIIPVKAVLRQEPATPVPAKSSGGAWKVLRKIVPGLFPRPAMRALKPLEPNNANDSQKTTTATRGRAFSIRSFKSTKSKGKVRALGLGIENIPIPPVPVRAPTSSRTRVHSFSGYLADSELEIADDEDETDPEMTAIHLEALRTVLKLNQRYEYAVVDPEEIGVAL</sequence>
<dbReference type="Proteomes" id="UP000620124">
    <property type="component" value="Unassembled WGS sequence"/>
</dbReference>
<accession>A0A8H6YYH9</accession>
<evidence type="ECO:0000313" key="1">
    <source>
        <dbReference type="EMBL" id="KAF7366155.1"/>
    </source>
</evidence>
<comment type="caution">
    <text evidence="1">The sequence shown here is derived from an EMBL/GenBank/DDBJ whole genome shotgun (WGS) entry which is preliminary data.</text>
</comment>
<dbReference type="OrthoDB" id="2932053at2759"/>
<dbReference type="AlphaFoldDB" id="A0A8H6YYH9"/>